<reference evidence="1 2" key="1">
    <citation type="journal article" date="2019" name="Sci. Rep.">
        <title>Orb-weaving spider Araneus ventricosus genome elucidates the spidroin gene catalogue.</title>
        <authorList>
            <person name="Kono N."/>
            <person name="Nakamura H."/>
            <person name="Ohtoshi R."/>
            <person name="Moran D.A.P."/>
            <person name="Shinohara A."/>
            <person name="Yoshida Y."/>
            <person name="Fujiwara M."/>
            <person name="Mori M."/>
            <person name="Tomita M."/>
            <person name="Arakawa K."/>
        </authorList>
    </citation>
    <scope>NUCLEOTIDE SEQUENCE [LARGE SCALE GENOMIC DNA]</scope>
</reference>
<accession>A0A4Y2GXG1</accession>
<dbReference type="AlphaFoldDB" id="A0A4Y2GXG1"/>
<organism evidence="1 2">
    <name type="scientific">Araneus ventricosus</name>
    <name type="common">Orbweaver spider</name>
    <name type="synonym">Epeira ventricosa</name>
    <dbReference type="NCBI Taxonomy" id="182803"/>
    <lineage>
        <taxon>Eukaryota</taxon>
        <taxon>Metazoa</taxon>
        <taxon>Ecdysozoa</taxon>
        <taxon>Arthropoda</taxon>
        <taxon>Chelicerata</taxon>
        <taxon>Arachnida</taxon>
        <taxon>Araneae</taxon>
        <taxon>Araneomorphae</taxon>
        <taxon>Entelegynae</taxon>
        <taxon>Araneoidea</taxon>
        <taxon>Araneidae</taxon>
        <taxon>Araneus</taxon>
    </lineage>
</organism>
<dbReference type="EMBL" id="BGPR01001565">
    <property type="protein sequence ID" value="GBM56804.1"/>
    <property type="molecule type" value="Genomic_DNA"/>
</dbReference>
<name>A0A4Y2GXG1_ARAVE</name>
<comment type="caution">
    <text evidence="1">The sequence shown here is derived from an EMBL/GenBank/DDBJ whole genome shotgun (WGS) entry which is preliminary data.</text>
</comment>
<proteinExistence type="predicted"/>
<evidence type="ECO:0000313" key="1">
    <source>
        <dbReference type="EMBL" id="GBM56804.1"/>
    </source>
</evidence>
<evidence type="ECO:0000313" key="2">
    <source>
        <dbReference type="Proteomes" id="UP000499080"/>
    </source>
</evidence>
<dbReference type="Proteomes" id="UP000499080">
    <property type="component" value="Unassembled WGS sequence"/>
</dbReference>
<protein>
    <submittedName>
        <fullName evidence="1">Uncharacterized protein</fullName>
    </submittedName>
</protein>
<keyword evidence="2" id="KW-1185">Reference proteome</keyword>
<sequence>MAEDLVRGTVRHGVPWTSGVALRPVWTIDWKGGFSLFLCRHMGEIQTDVSSLEEKEPPVAIVQLGFIFRPQEVRWKVCLDVLGESYFEAIFYSFGSLEEFRGKNSSR</sequence>
<gene>
    <name evidence="1" type="ORF">AVEN_136567_1</name>
</gene>